<dbReference type="PATRIC" id="fig|176280.10.peg.318"/>
<evidence type="ECO:0000313" key="1">
    <source>
        <dbReference type="EMBL" id="AAO03942.1"/>
    </source>
</evidence>
<gene>
    <name evidence="1" type="ordered locus">SE_0345</name>
</gene>
<name>A0A0H2VEL0_STAES</name>
<proteinExistence type="predicted"/>
<reference evidence="1 2" key="1">
    <citation type="journal article" date="2003" name="Mol. Microbiol.">
        <title>Genome-based analysis of virulence genes in a non-biofilm-forming Staphylococcus epidermidis strain (ATCC 12228).</title>
        <authorList>
            <person name="Zhang Y.Q."/>
            <person name="Ren S.X."/>
            <person name="Li H.L."/>
            <person name="Wang Y.X."/>
            <person name="Fu G."/>
            <person name="Yang J."/>
            <person name="Qin Z.Q."/>
            <person name="Miao Y.G."/>
            <person name="Wang W.Y."/>
            <person name="Chen R.S."/>
            <person name="Shen Y."/>
            <person name="Chen Z."/>
            <person name="Yuan Z.H."/>
            <person name="Zhao G.P."/>
            <person name="Qu D."/>
            <person name="Danchin A."/>
            <person name="Wen Y.M."/>
        </authorList>
    </citation>
    <scope>NUCLEOTIDE SEQUENCE [LARGE SCALE GENOMIC DNA]</scope>
    <source>
        <strain evidence="2">ATCC 12228 / FDA PCI 1200</strain>
    </source>
</reference>
<dbReference type="KEGG" id="sep:SE_0345"/>
<dbReference type="HOGENOM" id="CLU_3276971_0_0_9"/>
<dbReference type="OrthoDB" id="9757771at2"/>
<evidence type="ECO:0000313" key="2">
    <source>
        <dbReference type="Proteomes" id="UP000001411"/>
    </source>
</evidence>
<accession>A0A0H2VEL0</accession>
<protein>
    <submittedName>
        <fullName evidence="1">Uncharacterized protein</fullName>
    </submittedName>
</protein>
<organism evidence="1 2">
    <name type="scientific">Staphylococcus epidermidis (strain ATCC 12228 / FDA PCI 1200)</name>
    <dbReference type="NCBI Taxonomy" id="176280"/>
    <lineage>
        <taxon>Bacteria</taxon>
        <taxon>Bacillati</taxon>
        <taxon>Bacillota</taxon>
        <taxon>Bacilli</taxon>
        <taxon>Bacillales</taxon>
        <taxon>Staphylococcaceae</taxon>
        <taxon>Staphylococcus</taxon>
    </lineage>
</organism>
<dbReference type="AlphaFoldDB" id="A0A0H2VEL0"/>
<sequence>MKHLSRQEVPSKLKKIDHMIYTESGKIARKEMKNKFINGEL</sequence>
<dbReference type="Proteomes" id="UP000001411">
    <property type="component" value="Chromosome"/>
</dbReference>
<dbReference type="EMBL" id="AE015929">
    <property type="protein sequence ID" value="AAO03942.1"/>
    <property type="molecule type" value="Genomic_DNA"/>
</dbReference>